<keyword evidence="6" id="KW-1185">Reference proteome</keyword>
<keyword evidence="1" id="KW-1133">Transmembrane helix</keyword>
<feature type="domain" description="Late nodulin" evidence="2">
    <location>
        <begin position="1"/>
        <end position="51"/>
    </location>
</feature>
<feature type="transmembrane region" description="Helical" evidence="1">
    <location>
        <begin position="7"/>
        <end position="24"/>
    </location>
</feature>
<dbReference type="Pfam" id="PF07127">
    <property type="entry name" value="Nodulin_late"/>
    <property type="match status" value="1"/>
</dbReference>
<keyword evidence="1" id="KW-0812">Transmembrane</keyword>
<name>A0A072V6Y7_MEDTR</name>
<dbReference type="EMBL" id="PSQE01000003">
    <property type="protein sequence ID" value="RHN67168.1"/>
    <property type="molecule type" value="Genomic_DNA"/>
</dbReference>
<evidence type="ECO:0000313" key="7">
    <source>
        <dbReference type="Proteomes" id="UP000265566"/>
    </source>
</evidence>
<gene>
    <name evidence="3" type="ordered locus">MTR_3g053590</name>
    <name evidence="4" type="ORF">MtrunA17_Chr3g0099811</name>
</gene>
<sequence length="62" mass="7383">MARTLQFVYYMILCFSVFLFAKNIDALHCNNDNECPPSTWKPFVRCKMNRCIYSRVQPPWAC</sequence>
<dbReference type="Gramene" id="rna15319">
    <property type="protein sequence ID" value="RHN67168.1"/>
    <property type="gene ID" value="gene15319"/>
</dbReference>
<dbReference type="AlphaFoldDB" id="A0A072V6Y7"/>
<evidence type="ECO:0000313" key="3">
    <source>
        <dbReference type="EMBL" id="KEH33900.1"/>
    </source>
</evidence>
<evidence type="ECO:0000256" key="1">
    <source>
        <dbReference type="SAM" id="Phobius"/>
    </source>
</evidence>
<dbReference type="EnsemblPlants" id="KEH33900">
    <property type="protein sequence ID" value="KEH33900"/>
    <property type="gene ID" value="MTR_3g053590"/>
</dbReference>
<evidence type="ECO:0000313" key="5">
    <source>
        <dbReference type="EnsemblPlants" id="KEH33900"/>
    </source>
</evidence>
<dbReference type="EMBL" id="CM001219">
    <property type="protein sequence ID" value="KEH33900.1"/>
    <property type="molecule type" value="Genomic_DNA"/>
</dbReference>
<protein>
    <submittedName>
        <fullName evidence="3">Nodule Cysteine-Rich (NCR) secreted peptide</fullName>
    </submittedName>
    <submittedName>
        <fullName evidence="4">Putative Late nodulin</fullName>
    </submittedName>
</protein>
<evidence type="ECO:0000313" key="4">
    <source>
        <dbReference type="EMBL" id="RHN67168.1"/>
    </source>
</evidence>
<dbReference type="InterPro" id="IPR009810">
    <property type="entry name" value="Nodulin_late_dom"/>
</dbReference>
<proteinExistence type="predicted"/>
<reference evidence="4" key="5">
    <citation type="journal article" date="2018" name="Nat. Plants">
        <title>Whole-genome landscape of Medicago truncatula symbiotic genes.</title>
        <authorList>
            <person name="Pecrix Y."/>
            <person name="Gamas P."/>
            <person name="Carrere S."/>
        </authorList>
    </citation>
    <scope>NUCLEOTIDE SEQUENCE</scope>
    <source>
        <tissue evidence="4">Leaves</tissue>
    </source>
</reference>
<reference evidence="3 6" key="2">
    <citation type="journal article" date="2014" name="BMC Genomics">
        <title>An improved genome release (version Mt4.0) for the model legume Medicago truncatula.</title>
        <authorList>
            <person name="Tang H."/>
            <person name="Krishnakumar V."/>
            <person name="Bidwell S."/>
            <person name="Rosen B."/>
            <person name="Chan A."/>
            <person name="Zhou S."/>
            <person name="Gentzbittel L."/>
            <person name="Childs K.L."/>
            <person name="Yandell M."/>
            <person name="Gundlach H."/>
            <person name="Mayer K.F."/>
            <person name="Schwartz D.C."/>
            <person name="Town C.D."/>
        </authorList>
    </citation>
    <scope>GENOME REANNOTATION</scope>
    <source>
        <strain evidence="3">A17</strain>
        <strain evidence="5 6">cv. Jemalong A17</strain>
    </source>
</reference>
<dbReference type="Proteomes" id="UP000002051">
    <property type="component" value="Chromosome 3"/>
</dbReference>
<dbReference type="GO" id="GO:0046872">
    <property type="term" value="F:metal ion binding"/>
    <property type="evidence" value="ECO:0007669"/>
    <property type="project" value="InterPro"/>
</dbReference>
<reference evidence="7" key="4">
    <citation type="journal article" date="2018" name="Nat. Plants">
        <title>Whole-genome landscape of Medicago truncatula symbiotic genes.</title>
        <authorList>
            <person name="Pecrix Y."/>
            <person name="Staton S.E."/>
            <person name="Sallet E."/>
            <person name="Lelandais-Briere C."/>
            <person name="Moreau S."/>
            <person name="Carrere S."/>
            <person name="Blein T."/>
            <person name="Jardinaud M.F."/>
            <person name="Latrasse D."/>
            <person name="Zouine M."/>
            <person name="Zahm M."/>
            <person name="Kreplak J."/>
            <person name="Mayjonade B."/>
            <person name="Satge C."/>
            <person name="Perez M."/>
            <person name="Cauet S."/>
            <person name="Marande W."/>
            <person name="Chantry-Darmon C."/>
            <person name="Lopez-Roques C."/>
            <person name="Bouchez O."/>
            <person name="Berard A."/>
            <person name="Debelle F."/>
            <person name="Munos S."/>
            <person name="Bendahmane A."/>
            <person name="Berges H."/>
            <person name="Niebel A."/>
            <person name="Buitink J."/>
            <person name="Frugier F."/>
            <person name="Benhamed M."/>
            <person name="Crespi M."/>
            <person name="Gouzy J."/>
            <person name="Gamas P."/>
        </authorList>
    </citation>
    <scope>NUCLEOTIDE SEQUENCE [LARGE SCALE GENOMIC DNA]</scope>
    <source>
        <strain evidence="7">cv. Jemalong A17</strain>
    </source>
</reference>
<evidence type="ECO:0000313" key="6">
    <source>
        <dbReference type="Proteomes" id="UP000002051"/>
    </source>
</evidence>
<reference evidence="5" key="3">
    <citation type="submission" date="2015-04" db="UniProtKB">
        <authorList>
            <consortium name="EnsemblPlants"/>
        </authorList>
    </citation>
    <scope>IDENTIFICATION</scope>
    <source>
        <strain evidence="5">cv. Jemalong A17</strain>
    </source>
</reference>
<evidence type="ECO:0000259" key="2">
    <source>
        <dbReference type="Pfam" id="PF07127"/>
    </source>
</evidence>
<keyword evidence="1" id="KW-0472">Membrane</keyword>
<accession>A0A072V6Y7</accession>
<dbReference type="Proteomes" id="UP000265566">
    <property type="component" value="Chromosome 3"/>
</dbReference>
<reference evidence="3 6" key="1">
    <citation type="journal article" date="2011" name="Nature">
        <title>The Medicago genome provides insight into the evolution of rhizobial symbioses.</title>
        <authorList>
            <person name="Young N.D."/>
            <person name="Debelle F."/>
            <person name="Oldroyd G.E."/>
            <person name="Geurts R."/>
            <person name="Cannon S.B."/>
            <person name="Udvardi M.K."/>
            <person name="Benedito V.A."/>
            <person name="Mayer K.F."/>
            <person name="Gouzy J."/>
            <person name="Schoof H."/>
            <person name="Van de Peer Y."/>
            <person name="Proost S."/>
            <person name="Cook D.R."/>
            <person name="Meyers B.C."/>
            <person name="Spannagl M."/>
            <person name="Cheung F."/>
            <person name="De Mita S."/>
            <person name="Krishnakumar V."/>
            <person name="Gundlach H."/>
            <person name="Zhou S."/>
            <person name="Mudge J."/>
            <person name="Bharti A.K."/>
            <person name="Murray J.D."/>
            <person name="Naoumkina M.A."/>
            <person name="Rosen B."/>
            <person name="Silverstein K.A."/>
            <person name="Tang H."/>
            <person name="Rombauts S."/>
            <person name="Zhao P.X."/>
            <person name="Zhou P."/>
            <person name="Barbe V."/>
            <person name="Bardou P."/>
            <person name="Bechner M."/>
            <person name="Bellec A."/>
            <person name="Berger A."/>
            <person name="Berges H."/>
            <person name="Bidwell S."/>
            <person name="Bisseling T."/>
            <person name="Choisne N."/>
            <person name="Couloux A."/>
            <person name="Denny R."/>
            <person name="Deshpande S."/>
            <person name="Dai X."/>
            <person name="Doyle J.J."/>
            <person name="Dudez A.M."/>
            <person name="Farmer A.D."/>
            <person name="Fouteau S."/>
            <person name="Franken C."/>
            <person name="Gibelin C."/>
            <person name="Gish J."/>
            <person name="Goldstein S."/>
            <person name="Gonzalez A.J."/>
            <person name="Green P.J."/>
            <person name="Hallab A."/>
            <person name="Hartog M."/>
            <person name="Hua A."/>
            <person name="Humphray S.J."/>
            <person name="Jeong D.H."/>
            <person name="Jing Y."/>
            <person name="Jocker A."/>
            <person name="Kenton S.M."/>
            <person name="Kim D.J."/>
            <person name="Klee K."/>
            <person name="Lai H."/>
            <person name="Lang C."/>
            <person name="Lin S."/>
            <person name="Macmil S.L."/>
            <person name="Magdelenat G."/>
            <person name="Matthews L."/>
            <person name="McCorrison J."/>
            <person name="Monaghan E.L."/>
            <person name="Mun J.H."/>
            <person name="Najar F.Z."/>
            <person name="Nicholson C."/>
            <person name="Noirot C."/>
            <person name="O'Bleness M."/>
            <person name="Paule C.R."/>
            <person name="Poulain J."/>
            <person name="Prion F."/>
            <person name="Qin B."/>
            <person name="Qu C."/>
            <person name="Retzel E.F."/>
            <person name="Riddle C."/>
            <person name="Sallet E."/>
            <person name="Samain S."/>
            <person name="Samson N."/>
            <person name="Sanders I."/>
            <person name="Saurat O."/>
            <person name="Scarpelli C."/>
            <person name="Schiex T."/>
            <person name="Segurens B."/>
            <person name="Severin A.J."/>
            <person name="Sherrier D.J."/>
            <person name="Shi R."/>
            <person name="Sims S."/>
            <person name="Singer S.R."/>
            <person name="Sinharoy S."/>
            <person name="Sterck L."/>
            <person name="Viollet A."/>
            <person name="Wang B.B."/>
            <person name="Wang K."/>
            <person name="Wang M."/>
            <person name="Wang X."/>
            <person name="Warfsmann J."/>
            <person name="Weissenbach J."/>
            <person name="White D.D."/>
            <person name="White J.D."/>
            <person name="Wiley G.B."/>
            <person name="Wincker P."/>
            <person name="Xing Y."/>
            <person name="Yang L."/>
            <person name="Yao Z."/>
            <person name="Ying F."/>
            <person name="Zhai J."/>
            <person name="Zhou L."/>
            <person name="Zuber A."/>
            <person name="Denarie J."/>
            <person name="Dixon R.A."/>
            <person name="May G.D."/>
            <person name="Schwartz D.C."/>
            <person name="Rogers J."/>
            <person name="Quetier F."/>
            <person name="Town C.D."/>
            <person name="Roe B.A."/>
        </authorList>
    </citation>
    <scope>NUCLEOTIDE SEQUENCE [LARGE SCALE GENOMIC DNA]</scope>
    <source>
        <strain evidence="3">A17</strain>
        <strain evidence="5 6">cv. Jemalong A17</strain>
    </source>
</reference>
<organism evidence="3 6">
    <name type="scientific">Medicago truncatula</name>
    <name type="common">Barrel medic</name>
    <name type="synonym">Medicago tribuloides</name>
    <dbReference type="NCBI Taxonomy" id="3880"/>
    <lineage>
        <taxon>Eukaryota</taxon>
        <taxon>Viridiplantae</taxon>
        <taxon>Streptophyta</taxon>
        <taxon>Embryophyta</taxon>
        <taxon>Tracheophyta</taxon>
        <taxon>Spermatophyta</taxon>
        <taxon>Magnoliopsida</taxon>
        <taxon>eudicotyledons</taxon>
        <taxon>Gunneridae</taxon>
        <taxon>Pentapetalae</taxon>
        <taxon>rosids</taxon>
        <taxon>fabids</taxon>
        <taxon>Fabales</taxon>
        <taxon>Fabaceae</taxon>
        <taxon>Papilionoideae</taxon>
        <taxon>50 kb inversion clade</taxon>
        <taxon>NPAAA clade</taxon>
        <taxon>Hologalegina</taxon>
        <taxon>IRL clade</taxon>
        <taxon>Trifolieae</taxon>
        <taxon>Medicago</taxon>
    </lineage>
</organism>
<dbReference type="HOGENOM" id="CLU_181053_1_2_1"/>